<keyword evidence="4" id="KW-1185">Reference proteome</keyword>
<reference evidence="2" key="2">
    <citation type="submission" date="2020-01" db="EMBL/GenBank/DDBJ databases">
        <authorList>
            <person name="Korhonen P.K.K."/>
            <person name="Guangxu M.G."/>
            <person name="Wang T.W."/>
            <person name="Stroehlein A.J.S."/>
            <person name="Young N.D."/>
            <person name="Ang C.-S.A."/>
            <person name="Fernando D.W.F."/>
            <person name="Lu H.L."/>
            <person name="Taylor S.T."/>
            <person name="Ehtesham M.E.M."/>
            <person name="Najaraj S.H.N."/>
            <person name="Harsha G.H.G."/>
            <person name="Madugundu A.M."/>
            <person name="Renuse S.R."/>
            <person name="Holt D.H."/>
            <person name="Pandey A.P."/>
            <person name="Papenfuss A.P."/>
            <person name="Gasser R.B.G."/>
            <person name="Fischer K.F."/>
        </authorList>
    </citation>
    <scope>NUCLEOTIDE SEQUENCE</scope>
    <source>
        <strain evidence="2">SSS_KF_BRIS2020</strain>
    </source>
</reference>
<dbReference type="PANTHER" id="PTHR46940">
    <property type="entry name" value="NKAP DOMAIN-CONTAINING 1"/>
    <property type="match status" value="1"/>
</dbReference>
<dbReference type="Proteomes" id="UP000070412">
    <property type="component" value="Unassembled WGS sequence"/>
</dbReference>
<evidence type="ECO:0000313" key="3">
    <source>
        <dbReference type="EnsemblMetazoa" id="KAF7490074.1"/>
    </source>
</evidence>
<feature type="region of interest" description="Disordered" evidence="1">
    <location>
        <begin position="103"/>
        <end position="137"/>
    </location>
</feature>
<evidence type="ECO:0000313" key="2">
    <source>
        <dbReference type="EMBL" id="KAF7490074.1"/>
    </source>
</evidence>
<accession>A0A834R3A6</accession>
<dbReference type="EnsemblMetazoa" id="SSS_4753s_mrna">
    <property type="protein sequence ID" value="KAF7490074.1"/>
    <property type="gene ID" value="SSS_4753"/>
</dbReference>
<sequence>MCSHHVSKAGKNLLKNTLQSTSFHNRQKEENLMWKLHKSSAHSDNQITSSKKRKYSSSSDDELKDDERSKSKSKNYWLQKLDSFESKQPERWDHNGFKELYPEKFVKKKSSKHKKKSKSEKLKHKKKSKHKKSKDKT</sequence>
<dbReference type="Pfam" id="PF15692">
    <property type="entry name" value="NKAP"/>
    <property type="match status" value="1"/>
</dbReference>
<protein>
    <submittedName>
        <fullName evidence="2 3">Uncharacterized protein</fullName>
    </submittedName>
</protein>
<feature type="compositionally biased region" description="Basic residues" evidence="1">
    <location>
        <begin position="106"/>
        <end position="137"/>
    </location>
</feature>
<proteinExistence type="predicted"/>
<feature type="compositionally biased region" description="Polar residues" evidence="1">
    <location>
        <begin position="14"/>
        <end position="24"/>
    </location>
</feature>
<evidence type="ECO:0000313" key="4">
    <source>
        <dbReference type="Proteomes" id="UP000070412"/>
    </source>
</evidence>
<dbReference type="PANTHER" id="PTHR46940:SF1">
    <property type="entry name" value="NKAP DOMAIN CONTAINING 1"/>
    <property type="match status" value="1"/>
</dbReference>
<reference evidence="4" key="1">
    <citation type="journal article" date="2020" name="PLoS Negl. Trop. Dis.">
        <title>High-quality nuclear genome for Sarcoptes scabiei-A critical resource for a neglected parasite.</title>
        <authorList>
            <person name="Korhonen P.K."/>
            <person name="Gasser R.B."/>
            <person name="Ma G."/>
            <person name="Wang T."/>
            <person name="Stroehlein A.J."/>
            <person name="Young N.D."/>
            <person name="Ang C.S."/>
            <person name="Fernando D.D."/>
            <person name="Lu H.C."/>
            <person name="Taylor S."/>
            <person name="Reynolds S.L."/>
            <person name="Mofiz E."/>
            <person name="Najaraj S.H."/>
            <person name="Gowda H."/>
            <person name="Madugundu A."/>
            <person name="Renuse S."/>
            <person name="Holt D."/>
            <person name="Pandey A."/>
            <person name="Papenfuss A.T."/>
            <person name="Fischer K."/>
        </authorList>
    </citation>
    <scope>NUCLEOTIDE SEQUENCE [LARGE SCALE GENOMIC DNA]</scope>
</reference>
<dbReference type="OrthoDB" id="10055694at2759"/>
<dbReference type="EMBL" id="WVUK01000062">
    <property type="protein sequence ID" value="KAF7490074.1"/>
    <property type="molecule type" value="Genomic_DNA"/>
</dbReference>
<gene>
    <name evidence="2" type="ORF">SSS_4753</name>
</gene>
<reference evidence="3" key="3">
    <citation type="submission" date="2022-06" db="UniProtKB">
        <authorList>
            <consortium name="EnsemblMetazoa"/>
        </authorList>
    </citation>
    <scope>IDENTIFICATION</scope>
</reference>
<feature type="region of interest" description="Disordered" evidence="1">
    <location>
        <begin position="1"/>
        <end position="72"/>
    </location>
</feature>
<dbReference type="InterPro" id="IPR043407">
    <property type="entry name" value="Nkap_D1"/>
</dbReference>
<evidence type="ECO:0000256" key="1">
    <source>
        <dbReference type="SAM" id="MobiDB-lite"/>
    </source>
</evidence>
<dbReference type="AlphaFoldDB" id="A0A834R3A6"/>
<organism evidence="2">
    <name type="scientific">Sarcoptes scabiei</name>
    <name type="common">Itch mite</name>
    <name type="synonym">Acarus scabiei</name>
    <dbReference type="NCBI Taxonomy" id="52283"/>
    <lineage>
        <taxon>Eukaryota</taxon>
        <taxon>Metazoa</taxon>
        <taxon>Ecdysozoa</taxon>
        <taxon>Arthropoda</taxon>
        <taxon>Chelicerata</taxon>
        <taxon>Arachnida</taxon>
        <taxon>Acari</taxon>
        <taxon>Acariformes</taxon>
        <taxon>Sarcoptiformes</taxon>
        <taxon>Astigmata</taxon>
        <taxon>Psoroptidia</taxon>
        <taxon>Sarcoptoidea</taxon>
        <taxon>Sarcoptidae</taxon>
        <taxon>Sarcoptinae</taxon>
        <taxon>Sarcoptes</taxon>
    </lineage>
</organism>
<name>A0A834R3A6_SARSC</name>